<reference evidence="4 5" key="1">
    <citation type="submission" date="2019-01" db="EMBL/GenBank/DDBJ databases">
        <title>Genome sequencing of strain FW100M-8.</title>
        <authorList>
            <person name="Heo J."/>
            <person name="Kim S.-J."/>
            <person name="Kim J.-S."/>
            <person name="Hong S.-B."/>
            <person name="Kwon S.-W."/>
        </authorList>
    </citation>
    <scope>NUCLEOTIDE SEQUENCE [LARGE SCALE GENOMIC DNA]</scope>
    <source>
        <strain evidence="4 5">FW100M-8</strain>
    </source>
</reference>
<feature type="domain" description="Beta-lactamase-related" evidence="3">
    <location>
        <begin position="69"/>
        <end position="393"/>
    </location>
</feature>
<dbReference type="Gene3D" id="3.40.710.10">
    <property type="entry name" value="DD-peptidase/beta-lactamase superfamily"/>
    <property type="match status" value="1"/>
</dbReference>
<evidence type="ECO:0000256" key="1">
    <source>
        <dbReference type="ARBA" id="ARBA00022801"/>
    </source>
</evidence>
<dbReference type="Pfam" id="PF00144">
    <property type="entry name" value="Beta-lactamase"/>
    <property type="match status" value="1"/>
</dbReference>
<dbReference type="GO" id="GO:0016787">
    <property type="term" value="F:hydrolase activity"/>
    <property type="evidence" value="ECO:0007669"/>
    <property type="project" value="UniProtKB-KW"/>
</dbReference>
<sequence length="411" mass="43626">MADTCDGSFPRSARLMGSSLRSDAERPPRTARERIPHTSAGSEYSFRMTQAQATARELLPRVLELGIESGTFSAVSLLIALDGEIVDEQTLGVTRRWDAPGVEAREPGSAVDANTRFDLASLTKLVTAATVLSLLDEHGLGVSLRVGELLPEFADAPLSDLTLADLLTHTAGFPAEWFGREPDEGAARFRAGARPTDPRGVLHRYSCVGYIWAGLAAEALGGASLDALAHRHVLDPLGMTETGYRPGAELLPAIAATEYQSTPPRGLVHGVVHDETSWALGGAVGNAGLFGTARDQLRLTEALRLPPGESALPSSVVRAMTCVHDASAPQAENFRQAIGSRIDDAWTERWRWANGVVGHTGFTGTAVATEPLGRRSLVFLTNRVHPDRATEGIADIRRAVAGAAAEYGTAG</sequence>
<keyword evidence="5" id="KW-1185">Reference proteome</keyword>
<dbReference type="OrthoDB" id="9809635at2"/>
<dbReference type="PANTHER" id="PTHR43283:SF11">
    <property type="entry name" value="BETA-LACTAMASE-RELATED DOMAIN-CONTAINING PROTEIN"/>
    <property type="match status" value="1"/>
</dbReference>
<dbReference type="AlphaFoldDB" id="A0A4P6FEV8"/>
<feature type="region of interest" description="Disordered" evidence="2">
    <location>
        <begin position="1"/>
        <end position="42"/>
    </location>
</feature>
<dbReference type="InterPro" id="IPR050789">
    <property type="entry name" value="Diverse_Enzym_Activities"/>
</dbReference>
<name>A0A4P6FEV8_9MICO</name>
<dbReference type="KEGG" id="agf:ET445_01855"/>
<dbReference type="SUPFAM" id="SSF56601">
    <property type="entry name" value="beta-lactamase/transpeptidase-like"/>
    <property type="match status" value="1"/>
</dbReference>
<evidence type="ECO:0000256" key="2">
    <source>
        <dbReference type="SAM" id="MobiDB-lite"/>
    </source>
</evidence>
<proteinExistence type="predicted"/>
<evidence type="ECO:0000313" key="4">
    <source>
        <dbReference type="EMBL" id="QAY72267.1"/>
    </source>
</evidence>
<evidence type="ECO:0000259" key="3">
    <source>
        <dbReference type="Pfam" id="PF00144"/>
    </source>
</evidence>
<evidence type="ECO:0000313" key="5">
    <source>
        <dbReference type="Proteomes" id="UP000291259"/>
    </source>
</evidence>
<feature type="compositionally biased region" description="Basic and acidic residues" evidence="2">
    <location>
        <begin position="22"/>
        <end position="36"/>
    </location>
</feature>
<keyword evidence="1 4" id="KW-0378">Hydrolase</keyword>
<dbReference type="PANTHER" id="PTHR43283">
    <property type="entry name" value="BETA-LACTAMASE-RELATED"/>
    <property type="match status" value="1"/>
</dbReference>
<dbReference type="Proteomes" id="UP000291259">
    <property type="component" value="Chromosome"/>
</dbReference>
<protein>
    <submittedName>
        <fullName evidence="4">Class A beta-lactamase-related serine hydrolase</fullName>
    </submittedName>
</protein>
<organism evidence="4 5">
    <name type="scientific">Agromyces protaetiae</name>
    <dbReference type="NCBI Taxonomy" id="2509455"/>
    <lineage>
        <taxon>Bacteria</taxon>
        <taxon>Bacillati</taxon>
        <taxon>Actinomycetota</taxon>
        <taxon>Actinomycetes</taxon>
        <taxon>Micrococcales</taxon>
        <taxon>Microbacteriaceae</taxon>
        <taxon>Agromyces</taxon>
    </lineage>
</organism>
<accession>A0A4P6FEV8</accession>
<gene>
    <name evidence="4" type="ORF">ET445_01855</name>
</gene>
<dbReference type="InterPro" id="IPR001466">
    <property type="entry name" value="Beta-lactam-related"/>
</dbReference>
<dbReference type="InterPro" id="IPR012338">
    <property type="entry name" value="Beta-lactam/transpept-like"/>
</dbReference>
<dbReference type="EMBL" id="CP035491">
    <property type="protein sequence ID" value="QAY72267.1"/>
    <property type="molecule type" value="Genomic_DNA"/>
</dbReference>